<evidence type="ECO:0000256" key="3">
    <source>
        <dbReference type="SAM" id="MobiDB-lite"/>
    </source>
</evidence>
<dbReference type="InterPro" id="IPR001110">
    <property type="entry name" value="UPF0012_CS"/>
</dbReference>
<dbReference type="Gene3D" id="3.60.110.10">
    <property type="entry name" value="Carbon-nitrogen hydrolase"/>
    <property type="match status" value="1"/>
</dbReference>
<gene>
    <name evidence="5" type="ORF">EDC63_10963</name>
</gene>
<dbReference type="InterPro" id="IPR036526">
    <property type="entry name" value="C-N_Hydrolase_sf"/>
</dbReference>
<dbReference type="Pfam" id="PF00795">
    <property type="entry name" value="CN_hydrolase"/>
    <property type="match status" value="1"/>
</dbReference>
<dbReference type="SUPFAM" id="SSF56317">
    <property type="entry name" value="Carbon-nitrogen hydrolase"/>
    <property type="match status" value="1"/>
</dbReference>
<dbReference type="RefSeq" id="WP_124946744.1">
    <property type="nucleotide sequence ID" value="NZ_BHVT01000039.1"/>
</dbReference>
<evidence type="ECO:0000256" key="2">
    <source>
        <dbReference type="ARBA" id="ARBA00022801"/>
    </source>
</evidence>
<evidence type="ECO:0000313" key="6">
    <source>
        <dbReference type="Proteomes" id="UP000295367"/>
    </source>
</evidence>
<keyword evidence="6" id="KW-1185">Reference proteome</keyword>
<dbReference type="InterPro" id="IPR045254">
    <property type="entry name" value="Nit1/2_C-N_Hydrolase"/>
</dbReference>
<dbReference type="PROSITE" id="PS01227">
    <property type="entry name" value="UPF0012"/>
    <property type="match status" value="1"/>
</dbReference>
<dbReference type="EMBL" id="SMCO01000009">
    <property type="protein sequence ID" value="TCV85392.1"/>
    <property type="molecule type" value="Genomic_DNA"/>
</dbReference>
<dbReference type="PROSITE" id="PS50263">
    <property type="entry name" value="CN_HYDROLASE"/>
    <property type="match status" value="1"/>
</dbReference>
<accession>A0A4R3Y1S0</accession>
<dbReference type="PANTHER" id="PTHR23088:SF27">
    <property type="entry name" value="DEAMINATED GLUTATHIONE AMIDASE"/>
    <property type="match status" value="1"/>
</dbReference>
<dbReference type="OrthoDB" id="9811121at2"/>
<keyword evidence="2" id="KW-0378">Hydrolase</keyword>
<dbReference type="PANTHER" id="PTHR23088">
    <property type="entry name" value="NITRILASE-RELATED"/>
    <property type="match status" value="1"/>
</dbReference>
<dbReference type="Proteomes" id="UP000295367">
    <property type="component" value="Unassembled WGS sequence"/>
</dbReference>
<proteinExistence type="inferred from homology"/>
<dbReference type="InterPro" id="IPR003010">
    <property type="entry name" value="C-N_Hydrolase"/>
</dbReference>
<organism evidence="5 6">
    <name type="scientific">Sulfurirhabdus autotrophica</name>
    <dbReference type="NCBI Taxonomy" id="1706046"/>
    <lineage>
        <taxon>Bacteria</taxon>
        <taxon>Pseudomonadati</taxon>
        <taxon>Pseudomonadota</taxon>
        <taxon>Betaproteobacteria</taxon>
        <taxon>Nitrosomonadales</taxon>
        <taxon>Sulfuricellaceae</taxon>
        <taxon>Sulfurirhabdus</taxon>
    </lineage>
</organism>
<feature type="region of interest" description="Disordered" evidence="3">
    <location>
        <begin position="1"/>
        <end position="24"/>
    </location>
</feature>
<protein>
    <submittedName>
        <fullName evidence="5">Nitrilase</fullName>
    </submittedName>
</protein>
<evidence type="ECO:0000256" key="1">
    <source>
        <dbReference type="ARBA" id="ARBA00010613"/>
    </source>
</evidence>
<dbReference type="GO" id="GO:0016811">
    <property type="term" value="F:hydrolase activity, acting on carbon-nitrogen (but not peptide) bonds, in linear amides"/>
    <property type="evidence" value="ECO:0007669"/>
    <property type="project" value="InterPro"/>
</dbReference>
<comment type="caution">
    <text evidence="5">The sequence shown here is derived from an EMBL/GenBank/DDBJ whole genome shotgun (WGS) entry which is preliminary data.</text>
</comment>
<dbReference type="CDD" id="cd07572">
    <property type="entry name" value="nit"/>
    <property type="match status" value="1"/>
</dbReference>
<reference evidence="5 6" key="1">
    <citation type="submission" date="2019-03" db="EMBL/GenBank/DDBJ databases">
        <title>Genomic Encyclopedia of Type Strains, Phase IV (KMG-IV): sequencing the most valuable type-strain genomes for metagenomic binning, comparative biology and taxonomic classification.</title>
        <authorList>
            <person name="Goeker M."/>
        </authorList>
    </citation>
    <scope>NUCLEOTIDE SEQUENCE [LARGE SCALE GENOMIC DNA]</scope>
    <source>
        <strain evidence="5 6">DSM 100309</strain>
    </source>
</reference>
<name>A0A4R3Y1S0_9PROT</name>
<evidence type="ECO:0000313" key="5">
    <source>
        <dbReference type="EMBL" id="TCV85392.1"/>
    </source>
</evidence>
<feature type="domain" description="CN hydrolase" evidence="4">
    <location>
        <begin position="28"/>
        <end position="273"/>
    </location>
</feature>
<sequence>MTEKTQSSFARKKARPPVGKAKPQPGVCRIAAIQMASGPNVAANLSEAERLIGSAAAQGAKLVALPEYFAIMGLKDTDKVAVREEEGKGPIQKFLSQMAKKHKIWLIGGSIPLESSLPNKVRNSTLVYDDKGKLVARYDKIHLFGLDLGNEVFREEKTIEPGDRIVVVETPFGKIGLSICYDLRFPELYRAMKDVDIIVVPSAFTETTGKAHWETLVRARAIENLAYVLAPAQGGYHLSGRETHGNSMIVDPWGVILDRLPRGSGVVVAGINPAYQASLRKSLPALKHRTITSFDFEVVNVKA</sequence>
<dbReference type="AlphaFoldDB" id="A0A4R3Y1S0"/>
<comment type="similarity">
    <text evidence="1">Belongs to the carbon-nitrogen hydrolase superfamily. NIT1/NIT2 family.</text>
</comment>
<evidence type="ECO:0000259" key="4">
    <source>
        <dbReference type="PROSITE" id="PS50263"/>
    </source>
</evidence>